<protein>
    <submittedName>
        <fullName evidence="1">Uncharacterized protein</fullName>
    </submittedName>
</protein>
<evidence type="ECO:0000313" key="2">
    <source>
        <dbReference type="Proteomes" id="UP000221961"/>
    </source>
</evidence>
<dbReference type="KEGG" id="ntp:CRH09_00075"/>
<name>A0A291RC59_9NOCA</name>
<gene>
    <name evidence="1" type="ORF">CRH09_00075</name>
</gene>
<proteinExistence type="predicted"/>
<dbReference type="GeneID" id="88355842"/>
<reference evidence="1 2" key="1">
    <citation type="submission" date="2017-10" db="EMBL/GenBank/DDBJ databases">
        <title>Comparative genomics between pathogenic Norcardia.</title>
        <authorList>
            <person name="Zeng L."/>
        </authorList>
    </citation>
    <scope>NUCLEOTIDE SEQUENCE [LARGE SCALE GENOMIC DNA]</scope>
    <source>
        <strain evidence="1 2">NC_YFY_NT001</strain>
    </source>
</reference>
<sequence>MDVLDKVGVLRILRVGMRVTKEMVAELGEVPRETIFTLVRNNREEIEGGGYRVVTRSAFEESYPKQLTSSATRIAYDQKGVRVLHTLGGMQQLAIVSEAGFYAAILAPRSRHVRGE</sequence>
<dbReference type="AlphaFoldDB" id="A0A291RC59"/>
<organism evidence="1 2">
    <name type="scientific">Nocardia terpenica</name>
    <dbReference type="NCBI Taxonomy" id="455432"/>
    <lineage>
        <taxon>Bacteria</taxon>
        <taxon>Bacillati</taxon>
        <taxon>Actinomycetota</taxon>
        <taxon>Actinomycetes</taxon>
        <taxon>Mycobacteriales</taxon>
        <taxon>Nocardiaceae</taxon>
        <taxon>Nocardia</taxon>
    </lineage>
</organism>
<dbReference type="Proteomes" id="UP000221961">
    <property type="component" value="Chromosome"/>
</dbReference>
<evidence type="ECO:0000313" key="1">
    <source>
        <dbReference type="EMBL" id="ATL64870.1"/>
    </source>
</evidence>
<dbReference type="RefSeq" id="WP_098692200.1">
    <property type="nucleotide sequence ID" value="NZ_CP023778.1"/>
</dbReference>
<dbReference type="EMBL" id="CP023778">
    <property type="protein sequence ID" value="ATL64870.1"/>
    <property type="molecule type" value="Genomic_DNA"/>
</dbReference>
<accession>A0A291RC59</accession>